<protein>
    <submittedName>
        <fullName evidence="3">Cobalamin biosynthesis protein</fullName>
    </submittedName>
</protein>
<dbReference type="PANTHER" id="PTHR37477:SF1">
    <property type="entry name" value="COBALT-PRECORRIN-5A HYDROLASE"/>
    <property type="match status" value="1"/>
</dbReference>
<evidence type="ECO:0000259" key="1">
    <source>
        <dbReference type="Pfam" id="PF01890"/>
    </source>
</evidence>
<dbReference type="SUPFAM" id="SSF159664">
    <property type="entry name" value="CobE/GbiG C-terminal domain-like"/>
    <property type="match status" value="1"/>
</dbReference>
<name>A0A975TZA8_9RHOB</name>
<evidence type="ECO:0000313" key="3">
    <source>
        <dbReference type="EMBL" id="QXL89987.1"/>
    </source>
</evidence>
<accession>A0A975TZA8</accession>
<evidence type="ECO:0000313" key="2">
    <source>
        <dbReference type="EMBL" id="MBY4892767.1"/>
    </source>
</evidence>
<dbReference type="Pfam" id="PF01890">
    <property type="entry name" value="CbiG_C"/>
    <property type="match status" value="1"/>
</dbReference>
<sequence length="125" mass="12420">MIAAGFGFRASATVDSLRDAFARAGDTADTVSVGVFATAHDKAGAEALVALAHDLGLRVIGLPEDTLIAQTTLTQSQASRSARQTGSVAEAAALAAAGPGAQLLAARVVSADRMATCALAQGDPI</sequence>
<evidence type="ECO:0000313" key="4">
    <source>
        <dbReference type="Proteomes" id="UP000693972"/>
    </source>
</evidence>
<feature type="domain" description="CobE/GbiG C-terminal" evidence="1">
    <location>
        <begin position="2"/>
        <end position="120"/>
    </location>
</feature>
<organism evidence="3">
    <name type="scientific">Gymnodinialimonas phycosphaerae</name>
    <dbReference type="NCBI Taxonomy" id="2841589"/>
    <lineage>
        <taxon>Bacteria</taxon>
        <taxon>Pseudomonadati</taxon>
        <taxon>Pseudomonadota</taxon>
        <taxon>Alphaproteobacteria</taxon>
        <taxon>Rhodobacterales</taxon>
        <taxon>Paracoccaceae</taxon>
        <taxon>Gymnodinialimonas</taxon>
    </lineage>
</organism>
<proteinExistence type="predicted"/>
<keyword evidence="4" id="KW-1185">Reference proteome</keyword>
<dbReference type="InterPro" id="IPR036518">
    <property type="entry name" value="CobE/GbiG_C_sf"/>
</dbReference>
<dbReference type="Gene3D" id="3.30.420.180">
    <property type="entry name" value="CobE/GbiG C-terminal domain"/>
    <property type="match status" value="1"/>
</dbReference>
<dbReference type="InterPro" id="IPR052553">
    <property type="entry name" value="CbiG_hydrolase"/>
</dbReference>
<dbReference type="PANTHER" id="PTHR37477">
    <property type="entry name" value="COBALT-PRECORRIN-5A HYDROLASE"/>
    <property type="match status" value="1"/>
</dbReference>
<dbReference type="GO" id="GO:0009236">
    <property type="term" value="P:cobalamin biosynthetic process"/>
    <property type="evidence" value="ECO:0007669"/>
    <property type="project" value="InterPro"/>
</dbReference>
<dbReference type="Proteomes" id="UP000693972">
    <property type="component" value="Unassembled WGS sequence"/>
</dbReference>
<reference evidence="3 4" key="1">
    <citation type="submission" date="2021-07" db="EMBL/GenBank/DDBJ databases">
        <title>Karlodiniumbacter phycospheric gen. nov., sp. nov., a phycosphere bacterium isolated from karlodinium veneficum.</title>
        <authorList>
            <person name="Peng Y."/>
            <person name="Jiang L."/>
            <person name="Lee J."/>
        </authorList>
    </citation>
    <scope>NUCLEOTIDE SEQUENCE</scope>
    <source>
        <strain evidence="3 4">N5</strain>
    </source>
</reference>
<dbReference type="InterPro" id="IPR002750">
    <property type="entry name" value="CobE/GbiG_C"/>
</dbReference>
<gene>
    <name evidence="2" type="ORF">KUL25_08325</name>
    <name evidence="3" type="ORF">KUL25_08330</name>
</gene>
<dbReference type="AlphaFoldDB" id="A0A975TZA8"/>
<dbReference type="EMBL" id="JAIMBW010000001">
    <property type="protein sequence ID" value="MBY4892767.1"/>
    <property type="molecule type" value="Genomic_DNA"/>
</dbReference>
<dbReference type="EMBL" id="CP078073">
    <property type="protein sequence ID" value="QXL89987.1"/>
    <property type="molecule type" value="Genomic_DNA"/>
</dbReference>